<protein>
    <recommendedName>
        <fullName evidence="4">39S ribosomal protein L59, mitochondrial</fullName>
    </recommendedName>
</protein>
<keyword evidence="1" id="KW-0175">Coiled coil</keyword>
<accession>A0AAW1QU34</accession>
<dbReference type="Proteomes" id="UP001438707">
    <property type="component" value="Unassembled WGS sequence"/>
</dbReference>
<evidence type="ECO:0000256" key="1">
    <source>
        <dbReference type="SAM" id="Coils"/>
    </source>
</evidence>
<proteinExistence type="predicted"/>
<feature type="coiled-coil region" evidence="1">
    <location>
        <begin position="146"/>
        <end position="173"/>
    </location>
</feature>
<dbReference type="InterPro" id="IPR021562">
    <property type="entry name" value="DUF3007"/>
</dbReference>
<organism evidence="2 3">
    <name type="scientific">Apatococcus lobatus</name>
    <dbReference type="NCBI Taxonomy" id="904363"/>
    <lineage>
        <taxon>Eukaryota</taxon>
        <taxon>Viridiplantae</taxon>
        <taxon>Chlorophyta</taxon>
        <taxon>core chlorophytes</taxon>
        <taxon>Trebouxiophyceae</taxon>
        <taxon>Chlorellales</taxon>
        <taxon>Chlorellaceae</taxon>
        <taxon>Apatococcus</taxon>
    </lineage>
</organism>
<dbReference type="EMBL" id="JALJOS010000027">
    <property type="protein sequence ID" value="KAK9824903.1"/>
    <property type="molecule type" value="Genomic_DNA"/>
</dbReference>
<name>A0AAW1QU34_9CHLO</name>
<evidence type="ECO:0008006" key="4">
    <source>
        <dbReference type="Google" id="ProtNLM"/>
    </source>
</evidence>
<comment type="caution">
    <text evidence="2">The sequence shown here is derived from an EMBL/GenBank/DDBJ whole genome shotgun (WGS) entry which is preliminary data.</text>
</comment>
<gene>
    <name evidence="2" type="ORF">WJX74_004865</name>
</gene>
<evidence type="ECO:0000313" key="3">
    <source>
        <dbReference type="Proteomes" id="UP001438707"/>
    </source>
</evidence>
<keyword evidence="3" id="KW-1185">Reference proteome</keyword>
<evidence type="ECO:0000313" key="2">
    <source>
        <dbReference type="EMBL" id="KAK9824903.1"/>
    </source>
</evidence>
<dbReference type="PANTHER" id="PTHR35734">
    <property type="entry name" value="OS01G0805200 PROTEIN"/>
    <property type="match status" value="1"/>
</dbReference>
<reference evidence="2 3" key="1">
    <citation type="journal article" date="2024" name="Nat. Commun.">
        <title>Phylogenomics reveals the evolutionary origins of lichenization in chlorophyte algae.</title>
        <authorList>
            <person name="Puginier C."/>
            <person name="Libourel C."/>
            <person name="Otte J."/>
            <person name="Skaloud P."/>
            <person name="Haon M."/>
            <person name="Grisel S."/>
            <person name="Petersen M."/>
            <person name="Berrin J.G."/>
            <person name="Delaux P.M."/>
            <person name="Dal Grande F."/>
            <person name="Keller J."/>
        </authorList>
    </citation>
    <scope>NUCLEOTIDE SEQUENCE [LARGE SCALE GENOMIC DNA]</scope>
    <source>
        <strain evidence="2 3">SAG 2145</strain>
    </source>
</reference>
<dbReference type="PANTHER" id="PTHR35734:SF1">
    <property type="entry name" value="OS01G0805200 PROTEIN"/>
    <property type="match status" value="1"/>
</dbReference>
<dbReference type="AlphaFoldDB" id="A0AAW1QU34"/>
<sequence>MLLSRSTHLCQCVKTSSRDHRTARSPCVAPRSDHLGQTSPKSFFQGVPPLGLRQKPCCSSRQRHLHLTRAQNNDNEPPVEYSKQFGYSRKDVILVDHFCPRPCVSPGLHHTSFRVANKDMTYVKQLQTYEEQVMQKRLDEMPDADKERMLEEIAVERERREKKRLEKQKLEKR</sequence>
<dbReference type="Pfam" id="PF11460">
    <property type="entry name" value="DUF3007"/>
    <property type="match status" value="1"/>
</dbReference>